<dbReference type="PRINTS" id="PR00380">
    <property type="entry name" value="KINESINHEAVY"/>
</dbReference>
<reference evidence="13" key="1">
    <citation type="journal article" date="2011" name="PLoS Biol.">
        <title>Gene gain and loss during evolution of obligate parasitism in the white rust pathogen of Arabidopsis thaliana.</title>
        <authorList>
            <person name="Kemen E."/>
            <person name="Gardiner A."/>
            <person name="Schultz-Larsen T."/>
            <person name="Kemen A.C."/>
            <person name="Balmuth A.L."/>
            <person name="Robert-Seilaniantz A."/>
            <person name="Bailey K."/>
            <person name="Holub E."/>
            <person name="Studholme D.J."/>
            <person name="Maclean D."/>
            <person name="Jones J.D."/>
        </authorList>
    </citation>
    <scope>NUCLEOTIDE SEQUENCE</scope>
</reference>
<dbReference type="InterPro" id="IPR036961">
    <property type="entry name" value="Kinesin_motor_dom_sf"/>
</dbReference>
<feature type="compositionally biased region" description="Polar residues" evidence="11">
    <location>
        <begin position="1114"/>
        <end position="1123"/>
    </location>
</feature>
<comment type="similarity">
    <text evidence="8">Belongs to the TRAFAC class myosin-kinesin ATPase superfamily. Kinesin family. KIN-5/BimC subfamily.</text>
</comment>
<keyword evidence="3" id="KW-0493">Microtubule</keyword>
<evidence type="ECO:0000313" key="13">
    <source>
        <dbReference type="EMBL" id="CCA16135.1"/>
    </source>
</evidence>
<dbReference type="InterPro" id="IPR019821">
    <property type="entry name" value="Kinesin_motor_CS"/>
</dbReference>
<dbReference type="AlphaFoldDB" id="F0W4U7"/>
<keyword evidence="5 9" id="KW-0067">ATP-binding</keyword>
<dbReference type="GO" id="GO:0005524">
    <property type="term" value="F:ATP binding"/>
    <property type="evidence" value="ECO:0007669"/>
    <property type="project" value="UniProtKB-UniRule"/>
</dbReference>
<proteinExistence type="inferred from homology"/>
<evidence type="ECO:0000256" key="8">
    <source>
        <dbReference type="ARBA" id="ARBA00034704"/>
    </source>
</evidence>
<feature type="coiled-coil region" evidence="10">
    <location>
        <begin position="405"/>
        <end position="525"/>
    </location>
</feature>
<evidence type="ECO:0000256" key="1">
    <source>
        <dbReference type="ARBA" id="ARBA00004245"/>
    </source>
</evidence>
<evidence type="ECO:0000259" key="12">
    <source>
        <dbReference type="PROSITE" id="PS50067"/>
    </source>
</evidence>
<dbReference type="GO" id="GO:0072686">
    <property type="term" value="C:mitotic spindle"/>
    <property type="evidence" value="ECO:0007669"/>
    <property type="project" value="TreeGrafter"/>
</dbReference>
<dbReference type="GO" id="GO:0090307">
    <property type="term" value="P:mitotic spindle assembly"/>
    <property type="evidence" value="ECO:0007669"/>
    <property type="project" value="TreeGrafter"/>
</dbReference>
<dbReference type="FunFam" id="3.40.850.10:FF:000019">
    <property type="entry name" value="Kinesin-like protein KIN-5D"/>
    <property type="match status" value="1"/>
</dbReference>
<evidence type="ECO:0000256" key="11">
    <source>
        <dbReference type="SAM" id="MobiDB-lite"/>
    </source>
</evidence>
<organism evidence="13">
    <name type="scientific">Albugo laibachii Nc14</name>
    <dbReference type="NCBI Taxonomy" id="890382"/>
    <lineage>
        <taxon>Eukaryota</taxon>
        <taxon>Sar</taxon>
        <taxon>Stramenopiles</taxon>
        <taxon>Oomycota</taxon>
        <taxon>Peronosporomycetes</taxon>
        <taxon>Albuginales</taxon>
        <taxon>Albuginaceae</taxon>
        <taxon>Albugo</taxon>
    </lineage>
</organism>
<feature type="binding site" evidence="9">
    <location>
        <begin position="145"/>
        <end position="152"/>
    </location>
    <ligand>
        <name>ATP</name>
        <dbReference type="ChEBI" id="CHEBI:30616"/>
    </ligand>
</feature>
<keyword evidence="6 9" id="KW-0505">Motor protein</keyword>
<feature type="domain" description="Kinesin motor" evidence="12">
    <location>
        <begin position="66"/>
        <end position="389"/>
    </location>
</feature>
<feature type="compositionally biased region" description="Basic residues" evidence="11">
    <location>
        <begin position="1094"/>
        <end position="1109"/>
    </location>
</feature>
<comment type="subcellular location">
    <subcellularLocation>
        <location evidence="1">Cytoplasm</location>
        <location evidence="1">Cytoskeleton</location>
    </subcellularLocation>
</comment>
<evidence type="ECO:0000256" key="6">
    <source>
        <dbReference type="ARBA" id="ARBA00023175"/>
    </source>
</evidence>
<dbReference type="PROSITE" id="PS00411">
    <property type="entry name" value="KINESIN_MOTOR_1"/>
    <property type="match status" value="1"/>
</dbReference>
<dbReference type="PANTHER" id="PTHR47970:SF12">
    <property type="entry name" value="KINESIN FAMILY MEMBER 11"/>
    <property type="match status" value="1"/>
</dbReference>
<dbReference type="EMBL" id="FR824320">
    <property type="protein sequence ID" value="CCA25096.1"/>
    <property type="molecule type" value="Genomic_DNA"/>
</dbReference>
<dbReference type="GO" id="GO:0005876">
    <property type="term" value="C:spindle microtubule"/>
    <property type="evidence" value="ECO:0007669"/>
    <property type="project" value="TreeGrafter"/>
</dbReference>
<protein>
    <submittedName>
        <fullName evidence="13">Kinesinlike protein putative</fullName>
    </submittedName>
</protein>
<keyword evidence="2" id="KW-0963">Cytoplasm</keyword>
<feature type="compositionally biased region" description="Basic and acidic residues" evidence="11">
    <location>
        <begin position="1013"/>
        <end position="1025"/>
    </location>
</feature>
<evidence type="ECO:0000256" key="9">
    <source>
        <dbReference type="PROSITE-ProRule" id="PRU00283"/>
    </source>
</evidence>
<dbReference type="SMART" id="SM00129">
    <property type="entry name" value="KISc"/>
    <property type="match status" value="1"/>
</dbReference>
<feature type="compositionally biased region" description="Basic and acidic residues" evidence="11">
    <location>
        <begin position="1057"/>
        <end position="1078"/>
    </location>
</feature>
<keyword evidence="7" id="KW-0206">Cytoskeleton</keyword>
<keyword evidence="10" id="KW-0175">Coiled coil</keyword>
<dbReference type="SUPFAM" id="SSF52540">
    <property type="entry name" value="P-loop containing nucleoside triphosphate hydrolases"/>
    <property type="match status" value="1"/>
</dbReference>
<evidence type="ECO:0000256" key="2">
    <source>
        <dbReference type="ARBA" id="ARBA00022490"/>
    </source>
</evidence>
<dbReference type="GO" id="GO:0008574">
    <property type="term" value="F:plus-end-directed microtubule motor activity"/>
    <property type="evidence" value="ECO:0007669"/>
    <property type="project" value="TreeGrafter"/>
</dbReference>
<evidence type="ECO:0000256" key="7">
    <source>
        <dbReference type="ARBA" id="ARBA00023212"/>
    </source>
</evidence>
<dbReference type="GO" id="GO:0008017">
    <property type="term" value="F:microtubule binding"/>
    <property type="evidence" value="ECO:0007669"/>
    <property type="project" value="InterPro"/>
</dbReference>
<dbReference type="PANTHER" id="PTHR47970">
    <property type="entry name" value="KINESIN-LIKE PROTEIN KIF11"/>
    <property type="match status" value="1"/>
</dbReference>
<evidence type="ECO:0000256" key="4">
    <source>
        <dbReference type="ARBA" id="ARBA00022741"/>
    </source>
</evidence>
<feature type="coiled-coil region" evidence="10">
    <location>
        <begin position="698"/>
        <end position="736"/>
    </location>
</feature>
<evidence type="ECO:0000313" key="14">
    <source>
        <dbReference type="EMBL" id="CCA25096.1"/>
    </source>
</evidence>
<gene>
    <name evidence="13" type="primary">AlNc14C18G1917</name>
    <name evidence="14" type="synonym">AlNc14C275G10023</name>
    <name evidence="13" type="ORF">ALNC14_022780</name>
    <name evidence="14" type="ORF">ALNC14_112400</name>
</gene>
<dbReference type="HOGENOM" id="CLU_001485_33_1_1"/>
<evidence type="ECO:0000256" key="3">
    <source>
        <dbReference type="ARBA" id="ARBA00022701"/>
    </source>
</evidence>
<dbReference type="InterPro" id="IPR001752">
    <property type="entry name" value="Kinesin_motor_dom"/>
</dbReference>
<dbReference type="GO" id="GO:0051231">
    <property type="term" value="P:spindle elongation"/>
    <property type="evidence" value="ECO:0007669"/>
    <property type="project" value="TreeGrafter"/>
</dbReference>
<sequence>MTFKDRYIAFIQNLASRYSFITPAAAQAFAAFDFENLKQLPFKQAQKRLPYQAMPSDDPEIQQEINVQVAVRCRPLNEREKQHKRTAIVQCKTNTNEVAVLKRKTYSFDHVFGQYSTQKDIFKTSVKGAVDEALAGYNCTVFAYGQTGTGKTYTMLGALESDHEHAGIIPRCIRYIFDTLQSSQQEYSVKISFLQLYNEECKDLLAADGGKKLRLMDDVRRGGIYCQNLLEVTTTTASHVFQLLEAGVKNRVTSETLMNENSSRSHSIFTIRIHSKEHNPAGEDLLKIGQLNLVDLAGSECVGRSGARNARAREAGNINQSLLTLGRVITALVDNHPHIPYRDSKLTRLLQESLGGRAKTTIIATLSPGIESMDETLSTLEYAHRARSIRNKPEVNQKMTKHALLKEYGSEIESLRNALEAARQKDGIYLPPAQYDEMQQRLAGQAAQVLELEDQLDVRSKACKDMEDLIDDQRQQLEHAKNTQRELEGDIERKSEQISELESLRHALRKELDALKERVHAYEQHEIVLLSNGKKATELFDERNQQMDQVLDANKRKERVEKLNSELVDGYSNKALRELSDFDTLFMEQERTHAKMAEEFGSLMKRMELTHSERLVELVKQVDEVEVSLDESKALAHSQHQTARTLASENQQCNEKLGRMKLDRTLLALQAVMDSVKSHSQTSMEALADAQKRLMQWTENSTEKLRTAQENLQRSVREEKESLGALVRDLEALTAQERSKVNERSNGLSELIQQHHRETHGQVEAIKEHMERLVSDLVRTQQGHRERQVELIQMHSTEYSKALVQLENEASKGVGKTIQQMQVFSDRSKQCEEEMEAEVQKSSTLLHESISKETRAMAKYSEKQREELKEIVSHERAFNQERNDADTVQLTKWNESFDAHETEHNALAAAEKRKCEALKANLTVVEKEFIENAASTAEVQAKSRALTCSILSHGRQTAQSQSAEVKSFVEGRTVDGPNGTTPTKRVSVEFPTFEQLQLTRMDDTASESLVTRIPHEADLNDRNLSEEPPTTNKENIDSGNAPKEIDTESMSSIASQEKAEKEPHKSTKRMLSDTETGKETSLLAPPQKYNKATRSSRVRSLHAQRKRARFAVTDATSGRSKAQ</sequence>
<dbReference type="EMBL" id="FR824063">
    <property type="protein sequence ID" value="CCA16135.1"/>
    <property type="molecule type" value="Genomic_DNA"/>
</dbReference>
<dbReference type="GO" id="GO:0007018">
    <property type="term" value="P:microtubule-based movement"/>
    <property type="evidence" value="ECO:0007669"/>
    <property type="project" value="InterPro"/>
</dbReference>
<evidence type="ECO:0000256" key="10">
    <source>
        <dbReference type="SAM" id="Coils"/>
    </source>
</evidence>
<dbReference type="InterPro" id="IPR047149">
    <property type="entry name" value="KIF11-like"/>
</dbReference>
<accession>F0W4U7</accession>
<dbReference type="Pfam" id="PF00225">
    <property type="entry name" value="Kinesin"/>
    <property type="match status" value="1"/>
</dbReference>
<dbReference type="Gene3D" id="3.40.850.10">
    <property type="entry name" value="Kinesin motor domain"/>
    <property type="match status" value="1"/>
</dbReference>
<feature type="region of interest" description="Disordered" evidence="11">
    <location>
        <begin position="1011"/>
        <end position="1123"/>
    </location>
</feature>
<name>F0W4U7_9STRA</name>
<dbReference type="PROSITE" id="PS50067">
    <property type="entry name" value="KINESIN_MOTOR_2"/>
    <property type="match status" value="1"/>
</dbReference>
<reference evidence="13" key="2">
    <citation type="submission" date="2011-02" db="EMBL/GenBank/DDBJ databases">
        <authorList>
            <person name="MacLean D."/>
        </authorList>
    </citation>
    <scope>NUCLEOTIDE SEQUENCE</scope>
</reference>
<evidence type="ECO:0000256" key="5">
    <source>
        <dbReference type="ARBA" id="ARBA00022840"/>
    </source>
</evidence>
<dbReference type="InterPro" id="IPR027417">
    <property type="entry name" value="P-loop_NTPase"/>
</dbReference>
<keyword evidence="4 9" id="KW-0547">Nucleotide-binding</keyword>